<comment type="caution">
    <text evidence="1">The sequence shown here is derived from an EMBL/GenBank/DDBJ whole genome shotgun (WGS) entry which is preliminary data.</text>
</comment>
<organism evidence="1 2">
    <name type="scientific">Mannheimia cairinae</name>
    <dbReference type="NCBI Taxonomy" id="3025936"/>
    <lineage>
        <taxon>Bacteria</taxon>
        <taxon>Pseudomonadati</taxon>
        <taxon>Pseudomonadota</taxon>
        <taxon>Gammaproteobacteria</taxon>
        <taxon>Pasteurellales</taxon>
        <taxon>Pasteurellaceae</taxon>
        <taxon>Mannheimia</taxon>
    </lineage>
</organism>
<name>A0ABT5MM46_9PAST</name>
<evidence type="ECO:0000313" key="1">
    <source>
        <dbReference type="EMBL" id="MDD0823175.1"/>
    </source>
</evidence>
<sequence>MSKTQAVKLILENLPMIEEMESFLYDELAPSLFNTLDNIIKDELQDWDGIFDFYENHTGFCPKNWMTDKLDKGLNYRNSIGRYHLGEIKENNHQWISNLFNINGGQMNFIFYGHWGNEQFKFTRGKWKNFCRNMNEKFLEIQQTGFKFDEKEGRWYLPIQPLDIQKVIECYENDLEDAMEPIYEACGTLLKAHPYFEKIMEEAKNYKE</sequence>
<accession>A0ABT5MM46</accession>
<dbReference type="Proteomes" id="UP001221909">
    <property type="component" value="Unassembled WGS sequence"/>
</dbReference>
<protein>
    <submittedName>
        <fullName evidence="1">Uncharacterized protein</fullName>
    </submittedName>
</protein>
<keyword evidence="2" id="KW-1185">Reference proteome</keyword>
<evidence type="ECO:0000313" key="2">
    <source>
        <dbReference type="Proteomes" id="UP001221909"/>
    </source>
</evidence>
<reference evidence="1 2" key="1">
    <citation type="submission" date="2023-02" db="EMBL/GenBank/DDBJ databases">
        <title>Mannheimia cairiniae sp. nov., a novel species of Mannheimia obtained from moscovy ducks (Cairina moschata) and reclassification of Mannheimia ovis as heterotypic synonym of Mannheimia pernigra.</title>
        <authorList>
            <person name="Christensen H."/>
        </authorList>
    </citation>
    <scope>NUCLEOTIDE SEQUENCE [LARGE SCALE GENOMIC DNA]</scope>
    <source>
        <strain evidence="1 2">AT1</strain>
    </source>
</reference>
<dbReference type="RefSeq" id="WP_273748347.1">
    <property type="nucleotide sequence ID" value="NZ_JAQSJE010000001.1"/>
</dbReference>
<proteinExistence type="predicted"/>
<dbReference type="EMBL" id="JAQSJE010000001">
    <property type="protein sequence ID" value="MDD0823175.1"/>
    <property type="molecule type" value="Genomic_DNA"/>
</dbReference>
<gene>
    <name evidence="1" type="ORF">PTQ27_01625</name>
</gene>